<feature type="non-terminal residue" evidence="1">
    <location>
        <position position="34"/>
    </location>
</feature>
<reference evidence="1" key="1">
    <citation type="submission" date="2018-06" db="EMBL/GenBank/DDBJ databases">
        <authorList>
            <person name="Zhirakovskaya E."/>
        </authorList>
    </citation>
    <scope>NUCLEOTIDE SEQUENCE</scope>
</reference>
<dbReference type="AlphaFoldDB" id="A0A3B0XZY3"/>
<dbReference type="EMBL" id="UOFH01000197">
    <property type="protein sequence ID" value="VAW61814.1"/>
    <property type="molecule type" value="Genomic_DNA"/>
</dbReference>
<accession>A0A3B0XZY3</accession>
<proteinExistence type="predicted"/>
<evidence type="ECO:0000313" key="1">
    <source>
        <dbReference type="EMBL" id="VAW61814.1"/>
    </source>
</evidence>
<organism evidence="1">
    <name type="scientific">hydrothermal vent metagenome</name>
    <dbReference type="NCBI Taxonomy" id="652676"/>
    <lineage>
        <taxon>unclassified sequences</taxon>
        <taxon>metagenomes</taxon>
        <taxon>ecological metagenomes</taxon>
    </lineage>
</organism>
<protein>
    <submittedName>
        <fullName evidence="1">Uncharacterized protein</fullName>
    </submittedName>
</protein>
<gene>
    <name evidence="1" type="ORF">MNBD_GAMMA08-930</name>
</gene>
<name>A0A3B0XZY3_9ZZZZ</name>
<sequence>MPKVTDITVLNIDGKPHPVESLTDEIKALVDVYN</sequence>